<dbReference type="KEGG" id="hro:HELRODRAFT_100036"/>
<dbReference type="GO" id="GO:0019005">
    <property type="term" value="C:SCF ubiquitin ligase complex"/>
    <property type="evidence" value="ECO:0000318"/>
    <property type="project" value="GO_Central"/>
</dbReference>
<dbReference type="HOGENOM" id="CLU_065667_0_0_1"/>
<proteinExistence type="predicted"/>
<evidence type="ECO:0000313" key="4">
    <source>
        <dbReference type="EMBL" id="ESO03779.1"/>
    </source>
</evidence>
<sequence>MPFLGRDWRSPGQHWVKDAQKSEWVKMDLVRRKVLVDIHEETCTRKNIEILRRPLCEIKDNKDETAKPQPYVIIKQPMKTSVAEALVKLGVAESVKDIRKVNYICKLMQELVRNQMTSLSGSAQKYTMKVIEQIIANCISNNYPSKKAVSDLLNDLETTLVTGFYNHVGSASLWEEHHKKLDWLKKILQPAYPDKDAKQTSLEEKYADVDHLENKLTLKDLPLEMLHEVMAKLTNHEDLNNTIEAVFSRQPLEEEELPPQQQQHQGLQQQQQHDQQKNSILYRNLISFHFPDKTKWRTVLRRKEESVDELTSYELYMRLLRRYGPRETYADMLNQCRHCQALYWAGQGHPCFVNNVSPVSRPIPPHLLADLFVA</sequence>
<evidence type="ECO:0000256" key="1">
    <source>
        <dbReference type="ARBA" id="ARBA00004906"/>
    </source>
</evidence>
<accession>T1ECY3</accession>
<dbReference type="CTD" id="20194435"/>
<dbReference type="Proteomes" id="UP000015101">
    <property type="component" value="Unassembled WGS sequence"/>
</dbReference>
<reference evidence="4 6" key="2">
    <citation type="journal article" date="2013" name="Nature">
        <title>Insights into bilaterian evolution from three spiralian genomes.</title>
        <authorList>
            <person name="Simakov O."/>
            <person name="Marletaz F."/>
            <person name="Cho S.J."/>
            <person name="Edsinger-Gonzales E."/>
            <person name="Havlak P."/>
            <person name="Hellsten U."/>
            <person name="Kuo D.H."/>
            <person name="Larsson T."/>
            <person name="Lv J."/>
            <person name="Arendt D."/>
            <person name="Savage R."/>
            <person name="Osoegawa K."/>
            <person name="de Jong P."/>
            <person name="Grimwood J."/>
            <person name="Chapman J.A."/>
            <person name="Shapiro H."/>
            <person name="Aerts A."/>
            <person name="Otillar R.P."/>
            <person name="Terry A.Y."/>
            <person name="Boore J.L."/>
            <person name="Grigoriev I.V."/>
            <person name="Lindberg D.R."/>
            <person name="Seaver E.C."/>
            <person name="Weisblat D.A."/>
            <person name="Putnam N.H."/>
            <person name="Rokhsar D.S."/>
        </authorList>
    </citation>
    <scope>NUCLEOTIDE SEQUENCE</scope>
</reference>
<dbReference type="PANTHER" id="PTHR13123:SF7">
    <property type="entry name" value="LD30288P"/>
    <property type="match status" value="1"/>
</dbReference>
<reference evidence="6" key="1">
    <citation type="submission" date="2012-12" db="EMBL/GenBank/DDBJ databases">
        <authorList>
            <person name="Hellsten U."/>
            <person name="Grimwood J."/>
            <person name="Chapman J.A."/>
            <person name="Shapiro H."/>
            <person name="Aerts A."/>
            <person name="Otillar R.P."/>
            <person name="Terry A.Y."/>
            <person name="Boore J.L."/>
            <person name="Simakov O."/>
            <person name="Marletaz F."/>
            <person name="Cho S.-J."/>
            <person name="Edsinger-Gonzales E."/>
            <person name="Havlak P."/>
            <person name="Kuo D.-H."/>
            <person name="Larsson T."/>
            <person name="Lv J."/>
            <person name="Arendt D."/>
            <person name="Savage R."/>
            <person name="Osoegawa K."/>
            <person name="de Jong P."/>
            <person name="Lindberg D.R."/>
            <person name="Seaver E.C."/>
            <person name="Weisblat D.A."/>
            <person name="Putnam N.H."/>
            <person name="Grigoriev I.V."/>
            <person name="Rokhsar D.S."/>
        </authorList>
    </citation>
    <scope>NUCLEOTIDE SEQUENCE</scope>
</reference>
<evidence type="ECO:0000313" key="5">
    <source>
        <dbReference type="EnsemblMetazoa" id="HelroP100036"/>
    </source>
</evidence>
<evidence type="ECO:0008006" key="7">
    <source>
        <dbReference type="Google" id="ProtNLM"/>
    </source>
</evidence>
<evidence type="ECO:0000256" key="3">
    <source>
        <dbReference type="SAM" id="MobiDB-lite"/>
    </source>
</evidence>
<dbReference type="RefSeq" id="XP_009018336.1">
    <property type="nucleotide sequence ID" value="XM_009020088.1"/>
</dbReference>
<reference evidence="5" key="3">
    <citation type="submission" date="2015-06" db="UniProtKB">
        <authorList>
            <consortium name="EnsemblMetazoa"/>
        </authorList>
    </citation>
    <scope>IDENTIFICATION</scope>
</reference>
<dbReference type="EMBL" id="KB096590">
    <property type="protein sequence ID" value="ESO03779.1"/>
    <property type="molecule type" value="Genomic_DNA"/>
</dbReference>
<dbReference type="FunCoup" id="T1ECY3">
    <property type="interactions" value="384"/>
</dbReference>
<dbReference type="OMA" id="AWDTMAK"/>
<dbReference type="EMBL" id="AMQM01004550">
    <property type="status" value="NOT_ANNOTATED_CDS"/>
    <property type="molecule type" value="Genomic_DNA"/>
</dbReference>
<feature type="compositionally biased region" description="Low complexity" evidence="3">
    <location>
        <begin position="258"/>
        <end position="273"/>
    </location>
</feature>
<name>T1ECY3_HELRO</name>
<dbReference type="InParanoid" id="T1ECY3"/>
<organism evidence="5 6">
    <name type="scientific">Helobdella robusta</name>
    <name type="common">Californian leech</name>
    <dbReference type="NCBI Taxonomy" id="6412"/>
    <lineage>
        <taxon>Eukaryota</taxon>
        <taxon>Metazoa</taxon>
        <taxon>Spiralia</taxon>
        <taxon>Lophotrochozoa</taxon>
        <taxon>Annelida</taxon>
        <taxon>Clitellata</taxon>
        <taxon>Hirudinea</taxon>
        <taxon>Rhynchobdellida</taxon>
        <taxon>Glossiphoniidae</taxon>
        <taxon>Helobdella</taxon>
    </lineage>
</organism>
<evidence type="ECO:0000256" key="2">
    <source>
        <dbReference type="ARBA" id="ARBA00022786"/>
    </source>
</evidence>
<evidence type="ECO:0000313" key="6">
    <source>
        <dbReference type="Proteomes" id="UP000015101"/>
    </source>
</evidence>
<dbReference type="AlphaFoldDB" id="T1ECY3"/>
<dbReference type="GO" id="GO:0005737">
    <property type="term" value="C:cytoplasm"/>
    <property type="evidence" value="ECO:0000318"/>
    <property type="project" value="GO_Central"/>
</dbReference>
<dbReference type="PANTHER" id="PTHR13123">
    <property type="entry name" value="LD30288P"/>
    <property type="match status" value="1"/>
</dbReference>
<feature type="region of interest" description="Disordered" evidence="3">
    <location>
        <begin position="252"/>
        <end position="274"/>
    </location>
</feature>
<dbReference type="GeneID" id="20194435"/>
<dbReference type="UniPathway" id="UPA00143"/>
<dbReference type="eggNOG" id="KOG3926">
    <property type="taxonomic scope" value="Eukaryota"/>
</dbReference>
<gene>
    <name evidence="5" type="primary">20194435</name>
    <name evidence="4" type="ORF">HELRODRAFT_100036</name>
</gene>
<dbReference type="EnsemblMetazoa" id="HelroT100036">
    <property type="protein sequence ID" value="HelroP100036"/>
    <property type="gene ID" value="HelroG100036"/>
</dbReference>
<dbReference type="STRING" id="6412.T1ECY3"/>
<keyword evidence="2" id="KW-0833">Ubl conjugation pathway</keyword>
<keyword evidence="6" id="KW-1185">Reference proteome</keyword>
<comment type="pathway">
    <text evidence="1">Protein modification; protein ubiquitination.</text>
</comment>
<dbReference type="GO" id="GO:0016567">
    <property type="term" value="P:protein ubiquitination"/>
    <property type="evidence" value="ECO:0000318"/>
    <property type="project" value="GO_Central"/>
</dbReference>
<dbReference type="InterPro" id="IPR040394">
    <property type="entry name" value="FBX25/32"/>
</dbReference>
<dbReference type="OrthoDB" id="9991467at2759"/>
<protein>
    <recommendedName>
        <fullName evidence="7">F-box domain-containing protein</fullName>
    </recommendedName>
</protein>
<dbReference type="GO" id="GO:0005634">
    <property type="term" value="C:nucleus"/>
    <property type="evidence" value="ECO:0000318"/>
    <property type="project" value="GO_Central"/>
</dbReference>